<dbReference type="PANTHER" id="PTHR21310:SF15">
    <property type="entry name" value="AMINOGLYCOSIDE PHOSPHOTRANSFERASE DOMAIN-CONTAINING PROTEIN"/>
    <property type="match status" value="1"/>
</dbReference>
<reference evidence="2 3" key="1">
    <citation type="submission" date="2019-07" db="EMBL/GenBank/DDBJ databases">
        <title>Finished genome of Venturia effusa.</title>
        <authorList>
            <person name="Young C.A."/>
            <person name="Cox M.P."/>
            <person name="Ganley A.R.D."/>
            <person name="David W.J."/>
        </authorList>
    </citation>
    <scope>NUCLEOTIDE SEQUENCE [LARGE SCALE GENOMIC DNA]</scope>
    <source>
        <strain evidence="3">albino</strain>
    </source>
</reference>
<dbReference type="STRING" id="50376.A0A517LLT6"/>
<dbReference type="InterPro" id="IPR011009">
    <property type="entry name" value="Kinase-like_dom_sf"/>
</dbReference>
<dbReference type="PANTHER" id="PTHR21310">
    <property type="entry name" value="AMINOGLYCOSIDE PHOSPHOTRANSFERASE-RELATED-RELATED"/>
    <property type="match status" value="1"/>
</dbReference>
<dbReference type="EMBL" id="CP042199">
    <property type="protein sequence ID" value="QDS76594.1"/>
    <property type="molecule type" value="Genomic_DNA"/>
</dbReference>
<sequence length="277" mass="31203">MTPIAALQNAAMPELYSSMPSSPQINVLYLTPGQEIISPEQFRASNPRILATGAGTQLAKMSPSMLVKYGTHASLIEAKNMLYHMHTDLLTDFGGVYDTYIFMEFVEGEDPGKSWEKYTSLEKQMISADLQKHLTELRSLPAADYIGSNGLQLQDVSLDTHVREITAMSLKWYLGPFRSEADFNAMIVDTDLAKSKGQIGPYIRGMIDAHKHGVVFTHGDLRPDNIIAKNGRVTAIIDWEMAGWYPDHWEFVKAFYLEVFSDDWASHLLRILTPYYS</sequence>
<dbReference type="InterPro" id="IPR051678">
    <property type="entry name" value="AGP_Transferase"/>
</dbReference>
<dbReference type="Pfam" id="PF01636">
    <property type="entry name" value="APH"/>
    <property type="match status" value="1"/>
</dbReference>
<evidence type="ECO:0000259" key="1">
    <source>
        <dbReference type="Pfam" id="PF01636"/>
    </source>
</evidence>
<name>A0A517LLT6_9PEZI</name>
<feature type="domain" description="Aminoglycoside phosphotransferase" evidence="1">
    <location>
        <begin position="99"/>
        <end position="265"/>
    </location>
</feature>
<gene>
    <name evidence="2" type="ORF">FKW77_007499</name>
</gene>
<dbReference type="AlphaFoldDB" id="A0A517LLT6"/>
<dbReference type="Gene3D" id="3.90.1200.10">
    <property type="match status" value="1"/>
</dbReference>
<dbReference type="SUPFAM" id="SSF56112">
    <property type="entry name" value="Protein kinase-like (PK-like)"/>
    <property type="match status" value="1"/>
</dbReference>
<evidence type="ECO:0000313" key="3">
    <source>
        <dbReference type="Proteomes" id="UP000316270"/>
    </source>
</evidence>
<dbReference type="OrthoDB" id="2906425at2759"/>
<dbReference type="InterPro" id="IPR002575">
    <property type="entry name" value="Aminoglycoside_PTrfase"/>
</dbReference>
<protein>
    <recommendedName>
        <fullName evidence="1">Aminoglycoside phosphotransferase domain-containing protein</fullName>
    </recommendedName>
</protein>
<keyword evidence="3" id="KW-1185">Reference proteome</keyword>
<dbReference type="Proteomes" id="UP000316270">
    <property type="component" value="Chromosome 15"/>
</dbReference>
<organism evidence="2 3">
    <name type="scientific">Venturia effusa</name>
    <dbReference type="NCBI Taxonomy" id="50376"/>
    <lineage>
        <taxon>Eukaryota</taxon>
        <taxon>Fungi</taxon>
        <taxon>Dikarya</taxon>
        <taxon>Ascomycota</taxon>
        <taxon>Pezizomycotina</taxon>
        <taxon>Dothideomycetes</taxon>
        <taxon>Pleosporomycetidae</taxon>
        <taxon>Venturiales</taxon>
        <taxon>Venturiaceae</taxon>
        <taxon>Venturia</taxon>
    </lineage>
</organism>
<proteinExistence type="predicted"/>
<evidence type="ECO:0000313" key="2">
    <source>
        <dbReference type="EMBL" id="QDS76594.1"/>
    </source>
</evidence>
<accession>A0A517LLT6</accession>